<dbReference type="Pfam" id="PF25115">
    <property type="entry name" value="Agd3_CE"/>
    <property type="match status" value="1"/>
</dbReference>
<dbReference type="InterPro" id="IPR056826">
    <property type="entry name" value="Agd3_CE"/>
</dbReference>
<evidence type="ECO:0000259" key="2">
    <source>
        <dbReference type="Pfam" id="PF25116"/>
    </source>
</evidence>
<proteinExistence type="predicted"/>
<feature type="domain" description="Agd3 deacetylase" evidence="1">
    <location>
        <begin position="536"/>
        <end position="796"/>
    </location>
</feature>
<dbReference type="Gene3D" id="2.60.40.2700">
    <property type="match status" value="2"/>
</dbReference>
<dbReference type="Pfam" id="PF25116">
    <property type="entry name" value="CBM87_Agd3"/>
    <property type="match status" value="1"/>
</dbReference>
<protein>
    <submittedName>
        <fullName evidence="3">Uncharacterized protein</fullName>
    </submittedName>
</protein>
<dbReference type="STRING" id="365044.Pnap_1638"/>
<dbReference type="OrthoDB" id="6383879at2"/>
<dbReference type="EMBL" id="CP000529">
    <property type="protein sequence ID" value="ABM36952.1"/>
    <property type="molecule type" value="Genomic_DNA"/>
</dbReference>
<dbReference type="RefSeq" id="WP_011801038.1">
    <property type="nucleotide sequence ID" value="NC_008781.1"/>
</dbReference>
<gene>
    <name evidence="3" type="ordered locus">Pnap_1638</name>
</gene>
<sequence length="861" mass="91269">MDPGTSVGAAPTASGVGISGTAQVGKLLTGIYSYADADNDPQGASTFRWLRNGVAIAGATARTYMLVSADQGNPIKFEVTPVSTIAPTTGAPVTSGATAAVTAADVVVAPAAPTASSVAISGTAQVGKLLTGNYTYADANNDPQGASTFRWLRNGVAIAGATARTYTLVSADQGNPITFEVTPVATVTPTNGNPVVSAAVNVAPKTVGMKLLVISAVDTAPSYLAALSILDQIGVPYDKIVLTGTPTALQMVAGTLSDGAGNGKYQGIILATGDLAAYNAPTNNYPSAMTTAQWAMLRQYQFDFGVRSATMYTRPAQTIDINNQPLDLTYGLSSAVETIATDASALTATFTPLGQQAFSYLNTANPISIKGGVYTYPGTPVSSATVPLLQTPDARTIASVHTAPQGWQNLAIATDNNPELTHSLLLGYGIVNWVTKGIFLGERKIYLSAQPDDVFIPDELWDPVTKTTPVGNPAFRHRNDGTDYNSLVAWQTALRANPQTAAFRLEVPFNGVGYNTADSNLLNQGELTDTLSPAVRANPNAFRWINHTWDHSSLEASDPSTPGFVPLTVTGMKQILQSNHEVATGLRGSPPVTFALYNKNAFIQPDISGLQNPVFWQAAQEFGLRYILMDTSKTYDFRPTLDPVKPNAGFYSTRDTFVPGNPRIFIIPRYPTNLYYNVSTPPEWTSEYNHFFGAAGVVPPPAGQTSWFGGDSTYEQILDRESEVLVRYMLKYNANSWMFHAANLRDYDGAGPNNKSVLSDLLDAVVTKYKTMYTLPVLSPSQTEIGQIMEARMAYNTAITAGLKGRIVYGPTTTSIELTNPSSASVKVPMTGINVGGTTYGGQAVSTLSLTPGGSTTIPLP</sequence>
<keyword evidence="4" id="KW-1185">Reference proteome</keyword>
<evidence type="ECO:0000313" key="3">
    <source>
        <dbReference type="EMBL" id="ABM36952.1"/>
    </source>
</evidence>
<accession>A1VMS4</accession>
<dbReference type="InterPro" id="IPR056827">
    <property type="entry name" value="CBM87_Agd3"/>
</dbReference>
<dbReference type="HOGENOM" id="CLU_010712_0_0_4"/>
<feature type="domain" description="Agd3 CBM87" evidence="2">
    <location>
        <begin position="208"/>
        <end position="323"/>
    </location>
</feature>
<reference evidence="4" key="1">
    <citation type="journal article" date="2009" name="Environ. Microbiol.">
        <title>The genome of Polaromonas naphthalenivorans strain CJ2, isolated from coal tar-contaminated sediment, reveals physiological and metabolic versatility and evolution through extensive horizontal gene transfer.</title>
        <authorList>
            <person name="Yagi J.M."/>
            <person name="Sims D."/>
            <person name="Brettin T."/>
            <person name="Bruce D."/>
            <person name="Madsen E.L."/>
        </authorList>
    </citation>
    <scope>NUCLEOTIDE SEQUENCE [LARGE SCALE GENOMIC DNA]</scope>
    <source>
        <strain evidence="4">CJ2</strain>
    </source>
</reference>
<organism evidence="3 4">
    <name type="scientific">Polaromonas naphthalenivorans (strain CJ2)</name>
    <dbReference type="NCBI Taxonomy" id="365044"/>
    <lineage>
        <taxon>Bacteria</taxon>
        <taxon>Pseudomonadati</taxon>
        <taxon>Pseudomonadota</taxon>
        <taxon>Betaproteobacteria</taxon>
        <taxon>Burkholderiales</taxon>
        <taxon>Comamonadaceae</taxon>
        <taxon>Polaromonas</taxon>
    </lineage>
</organism>
<evidence type="ECO:0000259" key="1">
    <source>
        <dbReference type="Pfam" id="PF25115"/>
    </source>
</evidence>
<dbReference type="eggNOG" id="COG4932">
    <property type="taxonomic scope" value="Bacteria"/>
</dbReference>
<dbReference type="KEGG" id="pna:Pnap_1638"/>
<name>A1VMS4_POLNA</name>
<evidence type="ECO:0000313" key="4">
    <source>
        <dbReference type="Proteomes" id="UP000000644"/>
    </source>
</evidence>
<dbReference type="AlphaFoldDB" id="A1VMS4"/>
<dbReference type="Proteomes" id="UP000000644">
    <property type="component" value="Chromosome"/>
</dbReference>